<dbReference type="Proteomes" id="UP000037035">
    <property type="component" value="Unassembled WGS sequence"/>
</dbReference>
<feature type="compositionally biased region" description="Polar residues" evidence="1">
    <location>
        <begin position="145"/>
        <end position="166"/>
    </location>
</feature>
<reference evidence="3 4" key="1">
    <citation type="submission" date="2015-08" db="EMBL/GenBank/DDBJ databases">
        <title>Next Generation Sequencing and Analysis of the Genome of Puccinia sorghi L Schw, the Causal Agent of Maize Common Rust.</title>
        <authorList>
            <person name="Rochi L."/>
            <person name="Burguener G."/>
            <person name="Darino M."/>
            <person name="Turjanski A."/>
            <person name="Kreff E."/>
            <person name="Dieguez M.J."/>
            <person name="Sacco F."/>
        </authorList>
    </citation>
    <scope>NUCLEOTIDE SEQUENCE [LARGE SCALE GENOMIC DNA]</scope>
    <source>
        <strain evidence="3 4">RO10H11247</strain>
    </source>
</reference>
<gene>
    <name evidence="3" type="ORF">VP01_2173g2</name>
</gene>
<organism evidence="3 4">
    <name type="scientific">Puccinia sorghi</name>
    <dbReference type="NCBI Taxonomy" id="27349"/>
    <lineage>
        <taxon>Eukaryota</taxon>
        <taxon>Fungi</taxon>
        <taxon>Dikarya</taxon>
        <taxon>Basidiomycota</taxon>
        <taxon>Pucciniomycotina</taxon>
        <taxon>Pucciniomycetes</taxon>
        <taxon>Pucciniales</taxon>
        <taxon>Pucciniaceae</taxon>
        <taxon>Puccinia</taxon>
    </lineage>
</organism>
<dbReference type="VEuPathDB" id="FungiDB:VP01_2173g2"/>
<dbReference type="PANTHER" id="PTHR37487">
    <property type="entry name" value="CHROMOSOME 1, WHOLE GENOME SHOTGUN SEQUENCE"/>
    <property type="match status" value="1"/>
</dbReference>
<evidence type="ECO:0000256" key="1">
    <source>
        <dbReference type="SAM" id="MobiDB-lite"/>
    </source>
</evidence>
<keyword evidence="4" id="KW-1185">Reference proteome</keyword>
<comment type="caution">
    <text evidence="3">The sequence shown here is derived from an EMBL/GenBank/DDBJ whole genome shotgun (WGS) entry which is preliminary data.</text>
</comment>
<dbReference type="EMBL" id="LAVV01007029">
    <property type="protein sequence ID" value="KNZ57382.1"/>
    <property type="molecule type" value="Genomic_DNA"/>
</dbReference>
<evidence type="ECO:0000256" key="2">
    <source>
        <dbReference type="SAM" id="SignalP"/>
    </source>
</evidence>
<feature type="chain" id="PRO_5005567916" evidence="2">
    <location>
        <begin position="21"/>
        <end position="250"/>
    </location>
</feature>
<dbReference type="OrthoDB" id="3362246at2759"/>
<feature type="compositionally biased region" description="Low complexity" evidence="1">
    <location>
        <begin position="120"/>
        <end position="141"/>
    </location>
</feature>
<accession>A0A0L6VA18</accession>
<dbReference type="AlphaFoldDB" id="A0A0L6VA18"/>
<evidence type="ECO:0000313" key="4">
    <source>
        <dbReference type="Proteomes" id="UP000037035"/>
    </source>
</evidence>
<proteinExistence type="predicted"/>
<name>A0A0L6VA18_9BASI</name>
<evidence type="ECO:0000313" key="3">
    <source>
        <dbReference type="EMBL" id="KNZ57382.1"/>
    </source>
</evidence>
<feature type="signal peptide" evidence="2">
    <location>
        <begin position="1"/>
        <end position="20"/>
    </location>
</feature>
<protein>
    <submittedName>
        <fullName evidence="3">Uncharacterized protein</fullName>
    </submittedName>
</protein>
<feature type="compositionally biased region" description="Low complexity" evidence="1">
    <location>
        <begin position="167"/>
        <end position="219"/>
    </location>
</feature>
<dbReference type="PANTHER" id="PTHR37487:SF2">
    <property type="entry name" value="EXPRESSED PROTEIN"/>
    <property type="match status" value="1"/>
</dbReference>
<keyword evidence="2" id="KW-0732">Signal</keyword>
<sequence length="250" mass="24903">MNSQIILLLASIHNLALAQAQDTLTINTPPSVPQCLPTFVSFHGGQPPYTISALPGGQPSATPLADLGKHDGAGFTWNPNLPVGTSTTLQIRDSTGVINYSQMFTIQSGDTSCMGSDSKPAVNPTTTAPTSVSTGTTSAAPSPQPGNSTTVASGGQHNMSSSATMPNATAANSNRTTNSTGAANNSSKGPSPFVPTTSNTTPVSTSNNNNASPAASPAASSAANSASSVVALCHRALLTGLGLATLAILV</sequence>
<dbReference type="STRING" id="27349.A0A0L6VA18"/>
<feature type="region of interest" description="Disordered" evidence="1">
    <location>
        <begin position="111"/>
        <end position="219"/>
    </location>
</feature>